<evidence type="ECO:0000313" key="2">
    <source>
        <dbReference type="Proteomes" id="UP000001363"/>
    </source>
</evidence>
<dbReference type="HOGENOM" id="CLU_3284319_0_0_9"/>
<proteinExistence type="predicted"/>
<dbReference type="KEGG" id="bcu:BCAH820_2782"/>
<name>B7JRP3_BACC0</name>
<organism evidence="1 2">
    <name type="scientific">Bacillus cereus (strain AH820)</name>
    <dbReference type="NCBI Taxonomy" id="405535"/>
    <lineage>
        <taxon>Bacteria</taxon>
        <taxon>Bacillati</taxon>
        <taxon>Bacillota</taxon>
        <taxon>Bacilli</taxon>
        <taxon>Bacillales</taxon>
        <taxon>Bacillaceae</taxon>
        <taxon>Bacillus</taxon>
        <taxon>Bacillus cereus group</taxon>
    </lineage>
</organism>
<evidence type="ECO:0000313" key="1">
    <source>
        <dbReference type="EMBL" id="ACK89573.1"/>
    </source>
</evidence>
<dbReference type="EMBL" id="CP001283">
    <property type="protein sequence ID" value="ACK89573.1"/>
    <property type="molecule type" value="Genomic_DNA"/>
</dbReference>
<reference evidence="1 2" key="1">
    <citation type="submission" date="2008-10" db="EMBL/GenBank/DDBJ databases">
        <title>Genome sequence of Bacillus cereus AH820.</title>
        <authorList>
            <person name="Dodson R.J."/>
            <person name="Durkin A.S."/>
            <person name="Rosovitz M.J."/>
            <person name="Rasko D.A."/>
            <person name="Hoffmaster A."/>
            <person name="Ravel J."/>
            <person name="Sutton G."/>
        </authorList>
    </citation>
    <scope>NUCLEOTIDE SEQUENCE [LARGE SCALE GENOMIC DNA]</scope>
    <source>
        <strain evidence="1 2">AH820</strain>
    </source>
</reference>
<protein>
    <submittedName>
        <fullName evidence="1">Uncharacterized protein</fullName>
    </submittedName>
</protein>
<accession>B7JRP3</accession>
<gene>
    <name evidence="1" type="ordered locus">BCAH820_2782</name>
</gene>
<dbReference type="AlphaFoldDB" id="B7JRP3"/>
<sequence length="40" mass="4714">MIRKSIILSFILKEVPIHVIRAFLTTFKRGNYTDSAYIEK</sequence>
<dbReference type="Proteomes" id="UP000001363">
    <property type="component" value="Chromosome"/>
</dbReference>